<keyword evidence="2" id="KW-0521">NADP</keyword>
<accession>A0A8E2JUX8</accession>
<dbReference type="PROSITE" id="PS00061">
    <property type="entry name" value="ADH_SHORT"/>
    <property type="match status" value="1"/>
</dbReference>
<dbReference type="OrthoDB" id="37659at2759"/>
<dbReference type="PANTHER" id="PTHR44229:SF4">
    <property type="entry name" value="15-HYDROXYPROSTAGLANDIN DEHYDROGENASE [NAD(+)]"/>
    <property type="match status" value="1"/>
</dbReference>
<sequence>MAQFIPPSYDVLEDKVIVITGGAMGIGASLVELLHSAGAHVFFGDVESVSGEALANRISSSSKSSQKLQFVKTNVADYASNLNLFETAFNACGRVDHAVSAAGIGEIGNIVSRALTLESVKEPPPMKVIDVNLIGPIYFARIASVYLRQGQSSNTSKLTDRSLALVSSVAGLFESPGLFVYGASKHGVIGLMRSLRRYFPTYEQPIRTNCICPWMTKTRLVSGIEEEWEAEGLPTNSPMDVAKIIAGALATPTLNGAALYVEGGRGWELESVMESGRPQWMGEKQAREFDRGQEVLGIGDGWTKK</sequence>
<dbReference type="InterPro" id="IPR002347">
    <property type="entry name" value="SDR_fam"/>
</dbReference>
<protein>
    <submittedName>
        <fullName evidence="4">Putative 3-hydroxyacyl-CoA dehydrogenase</fullName>
    </submittedName>
</protein>
<organism evidence="4 5">
    <name type="scientific">Glonium stellatum</name>
    <dbReference type="NCBI Taxonomy" id="574774"/>
    <lineage>
        <taxon>Eukaryota</taxon>
        <taxon>Fungi</taxon>
        <taxon>Dikarya</taxon>
        <taxon>Ascomycota</taxon>
        <taxon>Pezizomycotina</taxon>
        <taxon>Dothideomycetes</taxon>
        <taxon>Pleosporomycetidae</taxon>
        <taxon>Gloniales</taxon>
        <taxon>Gloniaceae</taxon>
        <taxon>Glonium</taxon>
    </lineage>
</organism>
<keyword evidence="3" id="KW-0560">Oxidoreductase</keyword>
<dbReference type="SUPFAM" id="SSF51735">
    <property type="entry name" value="NAD(P)-binding Rossmann-fold domains"/>
    <property type="match status" value="1"/>
</dbReference>
<dbReference type="Pfam" id="PF00106">
    <property type="entry name" value="adh_short"/>
    <property type="match status" value="1"/>
</dbReference>
<comment type="similarity">
    <text evidence="1">Belongs to the short-chain dehydrogenases/reductases (SDR) family.</text>
</comment>
<evidence type="ECO:0000313" key="5">
    <source>
        <dbReference type="Proteomes" id="UP000250140"/>
    </source>
</evidence>
<dbReference type="GO" id="GO:0005737">
    <property type="term" value="C:cytoplasm"/>
    <property type="evidence" value="ECO:0007669"/>
    <property type="project" value="TreeGrafter"/>
</dbReference>
<proteinExistence type="inferred from homology"/>
<dbReference type="PRINTS" id="PR00081">
    <property type="entry name" value="GDHRDH"/>
</dbReference>
<evidence type="ECO:0000256" key="3">
    <source>
        <dbReference type="ARBA" id="ARBA00023002"/>
    </source>
</evidence>
<dbReference type="PANTHER" id="PTHR44229">
    <property type="entry name" value="15-HYDROXYPROSTAGLANDIN DEHYDROGENASE [NAD(+)]"/>
    <property type="match status" value="1"/>
</dbReference>
<dbReference type="InterPro" id="IPR036291">
    <property type="entry name" value="NAD(P)-bd_dom_sf"/>
</dbReference>
<gene>
    <name evidence="4" type="ORF">AOQ84DRAFT_374940</name>
</gene>
<evidence type="ECO:0000313" key="4">
    <source>
        <dbReference type="EMBL" id="OCL10413.1"/>
    </source>
</evidence>
<name>A0A8E2JUX8_9PEZI</name>
<dbReference type="Proteomes" id="UP000250140">
    <property type="component" value="Unassembled WGS sequence"/>
</dbReference>
<dbReference type="EMBL" id="KV749245">
    <property type="protein sequence ID" value="OCL10413.1"/>
    <property type="molecule type" value="Genomic_DNA"/>
</dbReference>
<evidence type="ECO:0000256" key="2">
    <source>
        <dbReference type="ARBA" id="ARBA00022857"/>
    </source>
</evidence>
<dbReference type="InterPro" id="IPR020904">
    <property type="entry name" value="Sc_DH/Rdtase_CS"/>
</dbReference>
<keyword evidence="5" id="KW-1185">Reference proteome</keyword>
<reference evidence="4 5" key="1">
    <citation type="journal article" date="2016" name="Nat. Commun.">
        <title>Ectomycorrhizal ecology is imprinted in the genome of the dominant symbiotic fungus Cenococcum geophilum.</title>
        <authorList>
            <consortium name="DOE Joint Genome Institute"/>
            <person name="Peter M."/>
            <person name="Kohler A."/>
            <person name="Ohm R.A."/>
            <person name="Kuo A."/>
            <person name="Krutzmann J."/>
            <person name="Morin E."/>
            <person name="Arend M."/>
            <person name="Barry K.W."/>
            <person name="Binder M."/>
            <person name="Choi C."/>
            <person name="Clum A."/>
            <person name="Copeland A."/>
            <person name="Grisel N."/>
            <person name="Haridas S."/>
            <person name="Kipfer T."/>
            <person name="LaButti K."/>
            <person name="Lindquist E."/>
            <person name="Lipzen A."/>
            <person name="Maire R."/>
            <person name="Meier B."/>
            <person name="Mihaltcheva S."/>
            <person name="Molinier V."/>
            <person name="Murat C."/>
            <person name="Poggeler S."/>
            <person name="Quandt C.A."/>
            <person name="Sperisen C."/>
            <person name="Tritt A."/>
            <person name="Tisserant E."/>
            <person name="Crous P.W."/>
            <person name="Henrissat B."/>
            <person name="Nehls U."/>
            <person name="Egli S."/>
            <person name="Spatafora J.W."/>
            <person name="Grigoriev I.V."/>
            <person name="Martin F.M."/>
        </authorList>
    </citation>
    <scope>NUCLEOTIDE SEQUENCE [LARGE SCALE GENOMIC DNA]</scope>
    <source>
        <strain evidence="4 5">CBS 207.34</strain>
    </source>
</reference>
<evidence type="ECO:0000256" key="1">
    <source>
        <dbReference type="ARBA" id="ARBA00006484"/>
    </source>
</evidence>
<dbReference type="GO" id="GO:0016616">
    <property type="term" value="F:oxidoreductase activity, acting on the CH-OH group of donors, NAD or NADP as acceptor"/>
    <property type="evidence" value="ECO:0007669"/>
    <property type="project" value="TreeGrafter"/>
</dbReference>
<dbReference type="Gene3D" id="3.40.50.720">
    <property type="entry name" value="NAD(P)-binding Rossmann-like Domain"/>
    <property type="match status" value="1"/>
</dbReference>
<dbReference type="AlphaFoldDB" id="A0A8E2JUX8"/>